<organism evidence="1 2">
    <name type="scientific">Cuscuta australis</name>
    <dbReference type="NCBI Taxonomy" id="267555"/>
    <lineage>
        <taxon>Eukaryota</taxon>
        <taxon>Viridiplantae</taxon>
        <taxon>Streptophyta</taxon>
        <taxon>Embryophyta</taxon>
        <taxon>Tracheophyta</taxon>
        <taxon>Spermatophyta</taxon>
        <taxon>Magnoliopsida</taxon>
        <taxon>eudicotyledons</taxon>
        <taxon>Gunneridae</taxon>
        <taxon>Pentapetalae</taxon>
        <taxon>asterids</taxon>
        <taxon>lamiids</taxon>
        <taxon>Solanales</taxon>
        <taxon>Convolvulaceae</taxon>
        <taxon>Cuscuteae</taxon>
        <taxon>Cuscuta</taxon>
        <taxon>Cuscuta subgen. Grammica</taxon>
        <taxon>Cuscuta sect. Cleistogrammica</taxon>
    </lineage>
</organism>
<sequence>MRFDEWRHSRLLHESVCLAQDTLTNYGYAEEMVELLEGTRWQHLLQMREESILPLTIKFLCSIPALPEIESRQMTHTLGEMVVHLGLYTQEVGEMVVHLGLYTQEETEQPEFYDAPFCLPA</sequence>
<gene>
    <name evidence="1" type="ORF">DM860_017821</name>
</gene>
<accession>A0A328DTT4</accession>
<protein>
    <submittedName>
        <fullName evidence="1">Uncharacterized protein</fullName>
    </submittedName>
</protein>
<reference evidence="1 2" key="1">
    <citation type="submission" date="2018-06" db="EMBL/GenBank/DDBJ databases">
        <title>The Genome of Cuscuta australis (Dodder) Provides Insight into the Evolution of Plant Parasitism.</title>
        <authorList>
            <person name="Liu H."/>
        </authorList>
    </citation>
    <scope>NUCLEOTIDE SEQUENCE [LARGE SCALE GENOMIC DNA]</scope>
    <source>
        <strain evidence="2">cv. Yunnan</strain>
        <tissue evidence="1">Vines</tissue>
    </source>
</reference>
<evidence type="ECO:0000313" key="1">
    <source>
        <dbReference type="EMBL" id="RAL49177.1"/>
    </source>
</evidence>
<proteinExistence type="predicted"/>
<comment type="caution">
    <text evidence="1">The sequence shown here is derived from an EMBL/GenBank/DDBJ whole genome shotgun (WGS) entry which is preliminary data.</text>
</comment>
<dbReference type="AlphaFoldDB" id="A0A328DTT4"/>
<dbReference type="Proteomes" id="UP000249390">
    <property type="component" value="Unassembled WGS sequence"/>
</dbReference>
<name>A0A328DTT4_9ASTE</name>
<dbReference type="EMBL" id="NQVE01000090">
    <property type="protein sequence ID" value="RAL49177.1"/>
    <property type="molecule type" value="Genomic_DNA"/>
</dbReference>
<keyword evidence="2" id="KW-1185">Reference proteome</keyword>
<evidence type="ECO:0000313" key="2">
    <source>
        <dbReference type="Proteomes" id="UP000249390"/>
    </source>
</evidence>